<dbReference type="PANTHER" id="PTHR43280:SF28">
    <property type="entry name" value="HTH-TYPE TRANSCRIPTIONAL ACTIVATOR RHAS"/>
    <property type="match status" value="1"/>
</dbReference>
<dbReference type="Proteomes" id="UP001199424">
    <property type="component" value="Unassembled WGS sequence"/>
</dbReference>
<dbReference type="InterPro" id="IPR018062">
    <property type="entry name" value="HTH_AraC-typ_CS"/>
</dbReference>
<dbReference type="PRINTS" id="PR00032">
    <property type="entry name" value="HTHARAC"/>
</dbReference>
<dbReference type="InterPro" id="IPR003313">
    <property type="entry name" value="AraC-bd"/>
</dbReference>
<accession>A0AAE3AFM7</accession>
<keyword evidence="6" id="KW-1185">Reference proteome</keyword>
<protein>
    <submittedName>
        <fullName evidence="5">AraC family transcriptional regulator</fullName>
    </submittedName>
</protein>
<proteinExistence type="predicted"/>
<dbReference type="GO" id="GO:0043565">
    <property type="term" value="F:sequence-specific DNA binding"/>
    <property type="evidence" value="ECO:0007669"/>
    <property type="project" value="InterPro"/>
</dbReference>
<organism evidence="5 6">
    <name type="scientific">Hominenteromicrobium mulieris</name>
    <dbReference type="NCBI Taxonomy" id="2885357"/>
    <lineage>
        <taxon>Bacteria</taxon>
        <taxon>Bacillati</taxon>
        <taxon>Bacillota</taxon>
        <taxon>Clostridia</taxon>
        <taxon>Eubacteriales</taxon>
        <taxon>Oscillospiraceae</taxon>
        <taxon>Hominenteromicrobium</taxon>
    </lineage>
</organism>
<dbReference type="Gene3D" id="2.60.120.10">
    <property type="entry name" value="Jelly Rolls"/>
    <property type="match status" value="1"/>
</dbReference>
<evidence type="ECO:0000313" key="5">
    <source>
        <dbReference type="EMBL" id="MCC2135914.1"/>
    </source>
</evidence>
<dbReference type="SUPFAM" id="SSF46689">
    <property type="entry name" value="Homeodomain-like"/>
    <property type="match status" value="1"/>
</dbReference>
<evidence type="ECO:0000259" key="4">
    <source>
        <dbReference type="PROSITE" id="PS01124"/>
    </source>
</evidence>
<keyword evidence="1" id="KW-0805">Transcription regulation</keyword>
<dbReference type="SUPFAM" id="SSF51215">
    <property type="entry name" value="Regulatory protein AraC"/>
    <property type="match status" value="1"/>
</dbReference>
<dbReference type="RefSeq" id="WP_308448510.1">
    <property type="nucleotide sequence ID" value="NZ_JAJEQC010000002.1"/>
</dbReference>
<dbReference type="InterPro" id="IPR018060">
    <property type="entry name" value="HTH_AraC"/>
</dbReference>
<dbReference type="PANTHER" id="PTHR43280">
    <property type="entry name" value="ARAC-FAMILY TRANSCRIPTIONAL REGULATOR"/>
    <property type="match status" value="1"/>
</dbReference>
<reference evidence="5" key="1">
    <citation type="submission" date="2021-10" db="EMBL/GenBank/DDBJ databases">
        <title>Anaerobic single-cell dispensing facilitates the cultivation of human gut bacteria.</title>
        <authorList>
            <person name="Afrizal A."/>
        </authorList>
    </citation>
    <scope>NUCLEOTIDE SEQUENCE</scope>
    <source>
        <strain evidence="5">CLA-AA-H250</strain>
    </source>
</reference>
<dbReference type="InterPro" id="IPR020449">
    <property type="entry name" value="Tscrpt_reg_AraC-type_HTH"/>
</dbReference>
<dbReference type="AlphaFoldDB" id="A0AAE3AFM7"/>
<dbReference type="Pfam" id="PF02311">
    <property type="entry name" value="AraC_binding"/>
    <property type="match status" value="1"/>
</dbReference>
<evidence type="ECO:0000313" key="6">
    <source>
        <dbReference type="Proteomes" id="UP001199424"/>
    </source>
</evidence>
<dbReference type="SMART" id="SM00342">
    <property type="entry name" value="HTH_ARAC"/>
    <property type="match status" value="1"/>
</dbReference>
<dbReference type="InterPro" id="IPR037923">
    <property type="entry name" value="HTH-like"/>
</dbReference>
<comment type="caution">
    <text evidence="5">The sequence shown here is derived from an EMBL/GenBank/DDBJ whole genome shotgun (WGS) entry which is preliminary data.</text>
</comment>
<dbReference type="EMBL" id="JAJEQC010000002">
    <property type="protein sequence ID" value="MCC2135914.1"/>
    <property type="molecule type" value="Genomic_DNA"/>
</dbReference>
<name>A0AAE3AFM7_9FIRM</name>
<dbReference type="GO" id="GO:0003700">
    <property type="term" value="F:DNA-binding transcription factor activity"/>
    <property type="evidence" value="ECO:0007669"/>
    <property type="project" value="InterPro"/>
</dbReference>
<dbReference type="Pfam" id="PF12833">
    <property type="entry name" value="HTH_18"/>
    <property type="match status" value="1"/>
</dbReference>
<dbReference type="InterPro" id="IPR014710">
    <property type="entry name" value="RmlC-like_jellyroll"/>
</dbReference>
<evidence type="ECO:0000256" key="2">
    <source>
        <dbReference type="ARBA" id="ARBA00023125"/>
    </source>
</evidence>
<dbReference type="Gene3D" id="1.10.10.60">
    <property type="entry name" value="Homeodomain-like"/>
    <property type="match status" value="2"/>
</dbReference>
<evidence type="ECO:0000256" key="3">
    <source>
        <dbReference type="ARBA" id="ARBA00023163"/>
    </source>
</evidence>
<dbReference type="PROSITE" id="PS01124">
    <property type="entry name" value="HTH_ARAC_FAMILY_2"/>
    <property type="match status" value="1"/>
</dbReference>
<keyword evidence="2" id="KW-0238">DNA-binding</keyword>
<gene>
    <name evidence="5" type="ORF">LKD31_02650</name>
</gene>
<keyword evidence="3" id="KW-0804">Transcription</keyword>
<dbReference type="CDD" id="cd02208">
    <property type="entry name" value="cupin_RmlC-like"/>
    <property type="match status" value="1"/>
</dbReference>
<evidence type="ECO:0000256" key="1">
    <source>
        <dbReference type="ARBA" id="ARBA00023015"/>
    </source>
</evidence>
<sequence length="293" mass="32932">MIPKFRIHGDGAELVPYTVPELFFFAGGRTLCFDAAREGDAIGHWHDEIELLYVTEGSMVYNVNGTRCTVHEGEGIFINTRQLHFFEESRCTYRCVLLHPMMLCANTYLEETYITPVTKNAAFPCCILKPEKEKSGGALALIEALFDEADKHNLLRLQSLSYAVWDEICRLAPKPENTVSESSRLSAVKNMMHAIHSGYAEKLTLEEIAGAGHVCKSACEKLFHTYLHCTPVEYLQRFRLQKAAERLCKTETPVAQIALDCGFSGASYFTGCFKKIYGCTPKAYRSSRKNTKA</sequence>
<feature type="domain" description="HTH araC/xylS-type" evidence="4">
    <location>
        <begin position="189"/>
        <end position="287"/>
    </location>
</feature>
<dbReference type="PROSITE" id="PS00041">
    <property type="entry name" value="HTH_ARAC_FAMILY_1"/>
    <property type="match status" value="1"/>
</dbReference>
<dbReference type="InterPro" id="IPR009057">
    <property type="entry name" value="Homeodomain-like_sf"/>
</dbReference>